<feature type="binding site" evidence="4 7">
    <location>
        <position position="34"/>
    </location>
    <ligand>
        <name>NAD(+)</name>
        <dbReference type="ChEBI" id="CHEBI:57540"/>
    </ligand>
</feature>
<dbReference type="SUPFAM" id="SSF56327">
    <property type="entry name" value="LDH C-terminal domain-like"/>
    <property type="match status" value="1"/>
</dbReference>
<feature type="binding site" evidence="4 6">
    <location>
        <position position="152"/>
    </location>
    <ligand>
        <name>substrate</name>
    </ligand>
</feature>
<comment type="caution">
    <text evidence="10">The sequence shown here is derived from an EMBL/GenBank/DDBJ whole genome shotgun (WGS) entry which is preliminary data.</text>
</comment>
<dbReference type="EC" id="1.1.1.37" evidence="4"/>
<dbReference type="FunFam" id="3.90.110.10:FF:000004">
    <property type="entry name" value="Malate dehydrogenase"/>
    <property type="match status" value="1"/>
</dbReference>
<accession>A0A933IAS9</accession>
<comment type="similarity">
    <text evidence="4">Belongs to the LDH/MDH superfamily. MDH type 3 family.</text>
</comment>
<feature type="domain" description="Lactate/malate dehydrogenase C-terminal" evidence="9">
    <location>
        <begin position="148"/>
        <end position="309"/>
    </location>
</feature>
<dbReference type="PANTHER" id="PTHR43128">
    <property type="entry name" value="L-2-HYDROXYCARBOXYLATE DEHYDROGENASE (NAD(P)(+))"/>
    <property type="match status" value="1"/>
</dbReference>
<dbReference type="InterPro" id="IPR022383">
    <property type="entry name" value="Lactate/malate_DH_C"/>
</dbReference>
<feature type="domain" description="Lactate/malate dehydrogenase N-terminal" evidence="8">
    <location>
        <begin position="5"/>
        <end position="143"/>
    </location>
</feature>
<dbReference type="Gene3D" id="3.40.50.720">
    <property type="entry name" value="NAD(P)-binding Rossmann-like Domain"/>
    <property type="match status" value="1"/>
</dbReference>
<evidence type="ECO:0000256" key="3">
    <source>
        <dbReference type="ARBA" id="ARBA00023027"/>
    </source>
</evidence>
<dbReference type="NCBIfam" id="TIGR01763">
    <property type="entry name" value="MalateDH_bact"/>
    <property type="match status" value="1"/>
</dbReference>
<feature type="binding site" evidence="4 7">
    <location>
        <begin position="10"/>
        <end position="15"/>
    </location>
    <ligand>
        <name>NAD(+)</name>
        <dbReference type="ChEBI" id="CHEBI:57540"/>
    </ligand>
</feature>
<sequence length="314" mass="33812">MGRNKITIVGAGNVGATAAHWAAIKELGDIVLMDIIEGMPQGKALDLVEAGPMEGFDANVIGTNGYEETKNSDVVIISSGIARKPGMSREDLLKINADIVGSVTEQIVKFSPKCFIIVVSNPLDTMTYLTYKVSKFPRNRVIGQAGALDCSRFQCFLGMELKMSVKDIKVMLLGGHGDDMVPMPRFSTINGIPVTELLPKNTIDKIVDRTRKAGGEIVALLKTGSAFYSPSLGAVLMVEAILKDQRRIIPSCVYLEGEYGLKDICFGVPTVLGANGIEKIIELKLNDEEKAMMKKSAESVGKTIAEMKAIKGIA</sequence>
<evidence type="ECO:0000256" key="4">
    <source>
        <dbReference type="HAMAP-Rule" id="MF_00487"/>
    </source>
</evidence>
<dbReference type="GO" id="GO:0030060">
    <property type="term" value="F:L-malate dehydrogenase (NAD+) activity"/>
    <property type="evidence" value="ECO:0007669"/>
    <property type="project" value="UniProtKB-UniRule"/>
</dbReference>
<gene>
    <name evidence="4 10" type="primary">mdh</name>
    <name evidence="10" type="ORF">HY768_01305</name>
</gene>
<feature type="binding site" evidence="4 6">
    <location>
        <position position="121"/>
    </location>
    <ligand>
        <name>substrate</name>
    </ligand>
</feature>
<dbReference type="PIRSF" id="PIRSF000102">
    <property type="entry name" value="Lac_mal_DH"/>
    <property type="match status" value="1"/>
</dbReference>
<dbReference type="PRINTS" id="PR00086">
    <property type="entry name" value="LLDHDRGNASE"/>
</dbReference>
<evidence type="ECO:0000256" key="1">
    <source>
        <dbReference type="ARBA" id="ARBA00022532"/>
    </source>
</evidence>
<dbReference type="EMBL" id="JACQXR010000013">
    <property type="protein sequence ID" value="MBI4725859.1"/>
    <property type="molecule type" value="Genomic_DNA"/>
</dbReference>
<comment type="function">
    <text evidence="4">Catalyzes the reversible oxidation of malate to oxaloacetate.</text>
</comment>
<evidence type="ECO:0000256" key="2">
    <source>
        <dbReference type="ARBA" id="ARBA00023002"/>
    </source>
</evidence>
<dbReference type="SUPFAM" id="SSF51735">
    <property type="entry name" value="NAD(P)-binding Rossmann-fold domains"/>
    <property type="match status" value="1"/>
</dbReference>
<dbReference type="InterPro" id="IPR011275">
    <property type="entry name" value="Malate_DH_type3"/>
</dbReference>
<protein>
    <recommendedName>
        <fullName evidence="4">Malate dehydrogenase</fullName>
        <ecNumber evidence="4">1.1.1.37</ecNumber>
    </recommendedName>
</protein>
<dbReference type="FunFam" id="3.40.50.720:FF:000018">
    <property type="entry name" value="Malate dehydrogenase"/>
    <property type="match status" value="1"/>
</dbReference>
<dbReference type="GO" id="GO:0006089">
    <property type="term" value="P:lactate metabolic process"/>
    <property type="evidence" value="ECO:0007669"/>
    <property type="project" value="TreeGrafter"/>
</dbReference>
<evidence type="ECO:0000256" key="5">
    <source>
        <dbReference type="PIRSR" id="PIRSR000102-1"/>
    </source>
</evidence>
<dbReference type="AlphaFoldDB" id="A0A933IAS9"/>
<evidence type="ECO:0000313" key="11">
    <source>
        <dbReference type="Proteomes" id="UP000736328"/>
    </source>
</evidence>
<dbReference type="Pfam" id="PF00056">
    <property type="entry name" value="Ldh_1_N"/>
    <property type="match status" value="1"/>
</dbReference>
<evidence type="ECO:0000256" key="6">
    <source>
        <dbReference type="PIRSR" id="PIRSR000102-2"/>
    </source>
</evidence>
<dbReference type="HAMAP" id="MF_00487">
    <property type="entry name" value="Malate_dehydrog_3"/>
    <property type="match status" value="1"/>
</dbReference>
<dbReference type="InterPro" id="IPR015955">
    <property type="entry name" value="Lactate_DH/Glyco_Ohase_4_C"/>
</dbReference>
<feature type="binding site" evidence="4 6">
    <location>
        <position position="89"/>
    </location>
    <ligand>
        <name>substrate</name>
    </ligand>
</feature>
<dbReference type="InterPro" id="IPR001557">
    <property type="entry name" value="L-lactate/malate_DH"/>
</dbReference>
<dbReference type="Pfam" id="PF02866">
    <property type="entry name" value="Ldh_1_C"/>
    <property type="match status" value="1"/>
</dbReference>
<reference evidence="10" key="1">
    <citation type="submission" date="2020-07" db="EMBL/GenBank/DDBJ databases">
        <title>Huge and variable diversity of episymbiotic CPR bacteria and DPANN archaea in groundwater ecosystems.</title>
        <authorList>
            <person name="He C.Y."/>
            <person name="Keren R."/>
            <person name="Whittaker M."/>
            <person name="Farag I.F."/>
            <person name="Doudna J."/>
            <person name="Cate J.H.D."/>
            <person name="Banfield J.F."/>
        </authorList>
    </citation>
    <scope>NUCLEOTIDE SEQUENCE</scope>
    <source>
        <strain evidence="10">NC_groundwater_1520_Pr4_B-0.1um_53_5</strain>
    </source>
</reference>
<comment type="catalytic activity">
    <reaction evidence="4">
        <text>(S)-malate + NAD(+) = oxaloacetate + NADH + H(+)</text>
        <dbReference type="Rhea" id="RHEA:21432"/>
        <dbReference type="ChEBI" id="CHEBI:15378"/>
        <dbReference type="ChEBI" id="CHEBI:15589"/>
        <dbReference type="ChEBI" id="CHEBI:16452"/>
        <dbReference type="ChEBI" id="CHEBI:57540"/>
        <dbReference type="ChEBI" id="CHEBI:57945"/>
        <dbReference type="EC" id="1.1.1.37"/>
    </reaction>
</comment>
<keyword evidence="1 4" id="KW-0816">Tricarboxylic acid cycle</keyword>
<evidence type="ECO:0000259" key="8">
    <source>
        <dbReference type="Pfam" id="PF00056"/>
    </source>
</evidence>
<dbReference type="PANTHER" id="PTHR43128:SF16">
    <property type="entry name" value="L-LACTATE DEHYDROGENASE"/>
    <property type="match status" value="1"/>
</dbReference>
<evidence type="ECO:0000313" key="10">
    <source>
        <dbReference type="EMBL" id="MBI4725859.1"/>
    </source>
</evidence>
<keyword evidence="3 4" id="KW-0520">NAD</keyword>
<evidence type="ECO:0000256" key="7">
    <source>
        <dbReference type="PIRSR" id="PIRSR000102-3"/>
    </source>
</evidence>
<feature type="binding site" evidence="4 7">
    <location>
        <position position="96"/>
    </location>
    <ligand>
        <name>NAD(+)</name>
        <dbReference type="ChEBI" id="CHEBI:57540"/>
    </ligand>
</feature>
<evidence type="ECO:0000259" key="9">
    <source>
        <dbReference type="Pfam" id="PF02866"/>
    </source>
</evidence>
<feature type="active site" description="Proton acceptor" evidence="4 5">
    <location>
        <position position="176"/>
    </location>
</feature>
<keyword evidence="2 4" id="KW-0560">Oxidoreductase</keyword>
<dbReference type="Gene3D" id="3.90.110.10">
    <property type="entry name" value="Lactate dehydrogenase/glycoside hydrolase, family 4, C-terminal"/>
    <property type="match status" value="1"/>
</dbReference>
<feature type="binding site" evidence="4 7">
    <location>
        <begin position="119"/>
        <end position="121"/>
    </location>
    <ligand>
        <name>NAD(+)</name>
        <dbReference type="ChEBI" id="CHEBI:57540"/>
    </ligand>
</feature>
<feature type="binding site" evidence="4 6">
    <location>
        <position position="83"/>
    </location>
    <ligand>
        <name>substrate</name>
    </ligand>
</feature>
<dbReference type="Proteomes" id="UP000736328">
    <property type="component" value="Unassembled WGS sequence"/>
</dbReference>
<dbReference type="GO" id="GO:0004459">
    <property type="term" value="F:L-lactate dehydrogenase (NAD+) activity"/>
    <property type="evidence" value="ECO:0007669"/>
    <property type="project" value="TreeGrafter"/>
</dbReference>
<dbReference type="InterPro" id="IPR001236">
    <property type="entry name" value="Lactate/malate_DH_N"/>
</dbReference>
<dbReference type="NCBIfam" id="NF004863">
    <property type="entry name" value="PRK06223.1"/>
    <property type="match status" value="1"/>
</dbReference>
<proteinExistence type="inferred from homology"/>
<dbReference type="InterPro" id="IPR036291">
    <property type="entry name" value="NAD(P)-bd_dom_sf"/>
</dbReference>
<organism evidence="10 11">
    <name type="scientific">candidate division TA06 bacterium</name>
    <dbReference type="NCBI Taxonomy" id="2250710"/>
    <lineage>
        <taxon>Bacteria</taxon>
        <taxon>Bacteria division TA06</taxon>
    </lineage>
</organism>
<dbReference type="GO" id="GO:0006099">
    <property type="term" value="P:tricarboxylic acid cycle"/>
    <property type="evidence" value="ECO:0007669"/>
    <property type="project" value="UniProtKB-UniRule"/>
</dbReference>
<dbReference type="CDD" id="cd01339">
    <property type="entry name" value="LDH-like_MDH"/>
    <property type="match status" value="1"/>
</dbReference>
<name>A0A933IAS9_UNCT6</name>